<keyword evidence="6 8" id="KW-1133">Transmembrane helix</keyword>
<dbReference type="GO" id="GO:0005886">
    <property type="term" value="C:plasma membrane"/>
    <property type="evidence" value="ECO:0007669"/>
    <property type="project" value="UniProtKB-SubCell"/>
</dbReference>
<feature type="transmembrane region" description="Helical" evidence="8">
    <location>
        <begin position="382"/>
        <end position="405"/>
    </location>
</feature>
<evidence type="ECO:0000256" key="9">
    <source>
        <dbReference type="SAM" id="MobiDB-lite"/>
    </source>
</evidence>
<dbReference type="Proteomes" id="UP000054903">
    <property type="component" value="Unassembled WGS sequence"/>
</dbReference>
<sequence length="417" mass="45368">MPASIHAHAAGSPTRADGRASYQRARRRASVQALLLALPLIVFLLSTFIAPIALLLARSVENKEVPDSMPALTRALDAWDGRGVPDEHTFALLASGLKDAQQSGQLGTVARRLNFAQPEFRSLLMRTARSVRDETPGAWKPALIEMDERWNSPEIWRLLKRAATSPTPDYLLAAVDAQVTPQGSVAFVPDNSSVYRQAFLRTISISASVTLLCLVLGYPVAWLLANLPAQSSNRLMLFVIVPFWTSLLVRTTAWYVLLQPGGVINGLLMGLGLATHPLPLIFNRTGVLIGMTHVLLPYMILAIFSVMKGVSPVYLRAAQSLGAHPFTAFVRVYIPQTLPGVGAGCFLVFVLALGYYITPALLGGAGDEMISQLIALQTNTQLNWGLAGALSAYLVIFTAIFYFLFNRIVGIDRLRFG</sequence>
<feature type="transmembrane region" description="Helical" evidence="8">
    <location>
        <begin position="235"/>
        <end position="257"/>
    </location>
</feature>
<dbReference type="PROSITE" id="PS50928">
    <property type="entry name" value="ABC_TM1"/>
    <property type="match status" value="1"/>
</dbReference>
<dbReference type="SUPFAM" id="SSF161098">
    <property type="entry name" value="MetI-like"/>
    <property type="match status" value="1"/>
</dbReference>
<feature type="transmembrane region" description="Helical" evidence="8">
    <location>
        <begin position="263"/>
        <end position="282"/>
    </location>
</feature>
<comment type="similarity">
    <text evidence="2">Belongs to the binding-protein-dependent transport system permease family. CysTW subfamily.</text>
</comment>
<evidence type="ECO:0000256" key="7">
    <source>
        <dbReference type="ARBA" id="ARBA00023136"/>
    </source>
</evidence>
<dbReference type="GO" id="GO:0055085">
    <property type="term" value="P:transmembrane transport"/>
    <property type="evidence" value="ECO:0007669"/>
    <property type="project" value="InterPro"/>
</dbReference>
<dbReference type="AlphaFoldDB" id="A0A158AP89"/>
<keyword evidence="12" id="KW-1185">Reference proteome</keyword>
<evidence type="ECO:0000256" key="4">
    <source>
        <dbReference type="ARBA" id="ARBA00022475"/>
    </source>
</evidence>
<dbReference type="InterPro" id="IPR000515">
    <property type="entry name" value="MetI-like"/>
</dbReference>
<evidence type="ECO:0000256" key="2">
    <source>
        <dbReference type="ARBA" id="ARBA00007069"/>
    </source>
</evidence>
<evidence type="ECO:0000256" key="3">
    <source>
        <dbReference type="ARBA" id="ARBA00022448"/>
    </source>
</evidence>
<comment type="subcellular location">
    <subcellularLocation>
        <location evidence="1 8">Cell membrane</location>
        <topology evidence="1 8">Multi-pass membrane protein</topology>
    </subcellularLocation>
</comment>
<organism evidence="11 12">
    <name type="scientific">Caballeronia fortuita</name>
    <dbReference type="NCBI Taxonomy" id="1777138"/>
    <lineage>
        <taxon>Bacteria</taxon>
        <taxon>Pseudomonadati</taxon>
        <taxon>Pseudomonadota</taxon>
        <taxon>Betaproteobacteria</taxon>
        <taxon>Burkholderiales</taxon>
        <taxon>Burkholderiaceae</taxon>
        <taxon>Caballeronia</taxon>
    </lineage>
</organism>
<feature type="transmembrane region" description="Helical" evidence="8">
    <location>
        <begin position="33"/>
        <end position="57"/>
    </location>
</feature>
<evidence type="ECO:0000313" key="11">
    <source>
        <dbReference type="EMBL" id="SAK59738.1"/>
    </source>
</evidence>
<evidence type="ECO:0000259" key="10">
    <source>
        <dbReference type="PROSITE" id="PS50928"/>
    </source>
</evidence>
<evidence type="ECO:0000313" key="12">
    <source>
        <dbReference type="Proteomes" id="UP000054903"/>
    </source>
</evidence>
<evidence type="ECO:0000256" key="5">
    <source>
        <dbReference type="ARBA" id="ARBA00022692"/>
    </source>
</evidence>
<dbReference type="Pfam" id="PF00528">
    <property type="entry name" value="BPD_transp_1"/>
    <property type="match status" value="1"/>
</dbReference>
<evidence type="ECO:0000256" key="6">
    <source>
        <dbReference type="ARBA" id="ARBA00022989"/>
    </source>
</evidence>
<dbReference type="RefSeq" id="WP_061134233.1">
    <property type="nucleotide sequence ID" value="NZ_FCNX02000004.1"/>
</dbReference>
<feature type="region of interest" description="Disordered" evidence="9">
    <location>
        <begin position="1"/>
        <end position="21"/>
    </location>
</feature>
<dbReference type="Gene3D" id="1.10.3720.10">
    <property type="entry name" value="MetI-like"/>
    <property type="match status" value="1"/>
</dbReference>
<evidence type="ECO:0000256" key="1">
    <source>
        <dbReference type="ARBA" id="ARBA00004651"/>
    </source>
</evidence>
<keyword evidence="3 8" id="KW-0813">Transport</keyword>
<dbReference type="CDD" id="cd06261">
    <property type="entry name" value="TM_PBP2"/>
    <property type="match status" value="1"/>
</dbReference>
<dbReference type="PANTHER" id="PTHR42929:SF5">
    <property type="entry name" value="ABC TRANSPORTER PERMEASE PROTEIN"/>
    <property type="match status" value="1"/>
</dbReference>
<feature type="transmembrane region" description="Helical" evidence="8">
    <location>
        <begin position="198"/>
        <end position="223"/>
    </location>
</feature>
<accession>A0A158AP89</accession>
<dbReference type="EMBL" id="FCNX02000004">
    <property type="protein sequence ID" value="SAK59738.1"/>
    <property type="molecule type" value="Genomic_DNA"/>
</dbReference>
<evidence type="ECO:0000256" key="8">
    <source>
        <dbReference type="RuleBase" id="RU363032"/>
    </source>
</evidence>
<comment type="caution">
    <text evidence="11">The sequence shown here is derived from an EMBL/GenBank/DDBJ whole genome shotgun (WGS) entry which is preliminary data.</text>
</comment>
<dbReference type="PANTHER" id="PTHR42929">
    <property type="entry name" value="INNER MEMBRANE ABC TRANSPORTER PERMEASE PROTEIN YDCU-RELATED-RELATED"/>
    <property type="match status" value="1"/>
</dbReference>
<gene>
    <name evidence="11" type="ORF">AWB77_01991</name>
</gene>
<name>A0A158AP89_9BURK</name>
<reference evidence="11" key="1">
    <citation type="submission" date="2016-01" db="EMBL/GenBank/DDBJ databases">
        <authorList>
            <person name="Peeters C."/>
        </authorList>
    </citation>
    <scope>NUCLEOTIDE SEQUENCE</scope>
    <source>
        <strain evidence="11">LMG 29320</strain>
    </source>
</reference>
<feature type="transmembrane region" description="Helical" evidence="8">
    <location>
        <begin position="287"/>
        <end position="307"/>
    </location>
</feature>
<feature type="transmembrane region" description="Helical" evidence="8">
    <location>
        <begin position="341"/>
        <end position="362"/>
    </location>
</feature>
<dbReference type="InterPro" id="IPR035906">
    <property type="entry name" value="MetI-like_sf"/>
</dbReference>
<protein>
    <submittedName>
        <fullName evidence="11">Binding-protein-dependent transport system inner membrane protein</fullName>
    </submittedName>
</protein>
<keyword evidence="5 8" id="KW-0812">Transmembrane</keyword>
<dbReference type="OrthoDB" id="9808619at2"/>
<feature type="domain" description="ABC transmembrane type-1" evidence="10">
    <location>
        <begin position="199"/>
        <end position="405"/>
    </location>
</feature>
<dbReference type="STRING" id="1777138.AWB77_01991"/>
<keyword evidence="7 8" id="KW-0472">Membrane</keyword>
<proteinExistence type="inferred from homology"/>
<keyword evidence="4" id="KW-1003">Cell membrane</keyword>